<accession>A0A6A3B200</accession>
<comment type="caution">
    <text evidence="1">The sequence shown here is derived from an EMBL/GenBank/DDBJ whole genome shotgun (WGS) entry which is preliminary data.</text>
</comment>
<evidence type="ECO:0000313" key="1">
    <source>
        <dbReference type="EMBL" id="KAE8710701.1"/>
    </source>
</evidence>
<dbReference type="SUPFAM" id="SSF53098">
    <property type="entry name" value="Ribonuclease H-like"/>
    <property type="match status" value="1"/>
</dbReference>
<reference evidence="1" key="1">
    <citation type="submission" date="2019-09" db="EMBL/GenBank/DDBJ databases">
        <title>Draft genome information of white flower Hibiscus syriacus.</title>
        <authorList>
            <person name="Kim Y.-M."/>
        </authorList>
    </citation>
    <scope>NUCLEOTIDE SEQUENCE [LARGE SCALE GENOMIC DNA]</scope>
    <source>
        <strain evidence="1">YM2019G1</strain>
    </source>
</reference>
<dbReference type="PANTHER" id="PTHR47723:SF19">
    <property type="entry name" value="POLYNUCLEOTIDYL TRANSFERASE, RIBONUCLEASE H-LIKE SUPERFAMILY PROTEIN"/>
    <property type="match status" value="1"/>
</dbReference>
<dbReference type="InterPro" id="IPR053151">
    <property type="entry name" value="RNase_H-like"/>
</dbReference>
<dbReference type="PANTHER" id="PTHR47723">
    <property type="entry name" value="OS05G0353850 PROTEIN"/>
    <property type="match status" value="1"/>
</dbReference>
<dbReference type="EMBL" id="VEPZ02000927">
    <property type="protein sequence ID" value="KAE8710701.1"/>
    <property type="molecule type" value="Genomic_DNA"/>
</dbReference>
<evidence type="ECO:0000313" key="2">
    <source>
        <dbReference type="Proteomes" id="UP000436088"/>
    </source>
</evidence>
<name>A0A6A3B200_HIBSY</name>
<protein>
    <submittedName>
        <fullName evidence="1">Peptidyl-prolyl cis-trans isomerase CYP20-2</fullName>
    </submittedName>
</protein>
<keyword evidence="2" id="KW-1185">Reference proteome</keyword>
<organism evidence="1 2">
    <name type="scientific">Hibiscus syriacus</name>
    <name type="common">Rose of Sharon</name>
    <dbReference type="NCBI Taxonomy" id="106335"/>
    <lineage>
        <taxon>Eukaryota</taxon>
        <taxon>Viridiplantae</taxon>
        <taxon>Streptophyta</taxon>
        <taxon>Embryophyta</taxon>
        <taxon>Tracheophyta</taxon>
        <taxon>Spermatophyta</taxon>
        <taxon>Magnoliopsida</taxon>
        <taxon>eudicotyledons</taxon>
        <taxon>Gunneridae</taxon>
        <taxon>Pentapetalae</taxon>
        <taxon>rosids</taxon>
        <taxon>malvids</taxon>
        <taxon>Malvales</taxon>
        <taxon>Malvaceae</taxon>
        <taxon>Malvoideae</taxon>
        <taxon>Hibiscus</taxon>
    </lineage>
</organism>
<dbReference type="InterPro" id="IPR012337">
    <property type="entry name" value="RNaseH-like_sf"/>
</dbReference>
<dbReference type="GO" id="GO:0016853">
    <property type="term" value="F:isomerase activity"/>
    <property type="evidence" value="ECO:0007669"/>
    <property type="project" value="UniProtKB-KW"/>
</dbReference>
<dbReference type="AlphaFoldDB" id="A0A6A3B200"/>
<sequence length="322" mass="36830">MANSMTNLSRRVCLSLLSNPKLLNFPLAPPPFPPLLKLPTPTLIHFPTHLALESAKDSPQSRLYDRPMQFGWTGGIRNNRRPHENEEPEEYANRCAIQWHRVCVYQEGLGGLVMKHALPGEIWRHIFADSITGLVRLLREVSIRRNEFRNVSNGRWIWDIHLRRNLMNSETDQWIELMLLLDTFQPGLETEDCFTWKGKGGRVFRFEPFTSKLGMNKPKWCSPPTGFFKMNVDGAVNFDWRCSGIGVVLRDAENNRDKGSLILESDSSTALKWINNPQTCPVRYVDLVRVIQKTVLQFNVITTLVKRCTNDEADGIAKSGIG</sequence>
<proteinExistence type="predicted"/>
<keyword evidence="1" id="KW-0413">Isomerase</keyword>
<dbReference type="Proteomes" id="UP000436088">
    <property type="component" value="Unassembled WGS sequence"/>
</dbReference>
<gene>
    <name evidence="1" type="ORF">F3Y22_tig00110319pilonHSYRG00154</name>
</gene>